<dbReference type="PANTHER" id="PTHR43280">
    <property type="entry name" value="ARAC-FAMILY TRANSCRIPTIONAL REGULATOR"/>
    <property type="match status" value="1"/>
</dbReference>
<protein>
    <submittedName>
        <fullName evidence="5">Helix-turn-helix domain-containing protein</fullName>
    </submittedName>
</protein>
<organism evidence="5 6">
    <name type="scientific">Pontibacter ruber</name>
    <dbReference type="NCBI Taxonomy" id="1343895"/>
    <lineage>
        <taxon>Bacteria</taxon>
        <taxon>Pseudomonadati</taxon>
        <taxon>Bacteroidota</taxon>
        <taxon>Cytophagia</taxon>
        <taxon>Cytophagales</taxon>
        <taxon>Hymenobacteraceae</taxon>
        <taxon>Pontibacter</taxon>
    </lineage>
</organism>
<dbReference type="SUPFAM" id="SSF51215">
    <property type="entry name" value="Regulatory protein AraC"/>
    <property type="match status" value="1"/>
</dbReference>
<dbReference type="InterPro" id="IPR018060">
    <property type="entry name" value="HTH_AraC"/>
</dbReference>
<dbReference type="InterPro" id="IPR020449">
    <property type="entry name" value="Tscrpt_reg_AraC-type_HTH"/>
</dbReference>
<dbReference type="InterPro" id="IPR009057">
    <property type="entry name" value="Homeodomain-like_sf"/>
</dbReference>
<evidence type="ECO:0000256" key="2">
    <source>
        <dbReference type="ARBA" id="ARBA00023125"/>
    </source>
</evidence>
<evidence type="ECO:0000256" key="1">
    <source>
        <dbReference type="ARBA" id="ARBA00023015"/>
    </source>
</evidence>
<dbReference type="InterPro" id="IPR037923">
    <property type="entry name" value="HTH-like"/>
</dbReference>
<dbReference type="PROSITE" id="PS01124">
    <property type="entry name" value="HTH_ARAC_FAMILY_2"/>
    <property type="match status" value="1"/>
</dbReference>
<dbReference type="SMART" id="SM00342">
    <property type="entry name" value="HTH_ARAC"/>
    <property type="match status" value="1"/>
</dbReference>
<keyword evidence="1" id="KW-0805">Transcription regulation</keyword>
<evidence type="ECO:0000259" key="4">
    <source>
        <dbReference type="PROSITE" id="PS01124"/>
    </source>
</evidence>
<feature type="domain" description="HTH araC/xylS-type" evidence="4">
    <location>
        <begin position="183"/>
        <end position="281"/>
    </location>
</feature>
<dbReference type="EMBL" id="JBHUIM010000002">
    <property type="protein sequence ID" value="MFD2247606.1"/>
    <property type="molecule type" value="Genomic_DNA"/>
</dbReference>
<name>A0ABW5CYV8_9BACT</name>
<evidence type="ECO:0000313" key="5">
    <source>
        <dbReference type="EMBL" id="MFD2247606.1"/>
    </source>
</evidence>
<keyword evidence="2" id="KW-0238">DNA-binding</keyword>
<keyword evidence="3" id="KW-0804">Transcription</keyword>
<dbReference type="Pfam" id="PF02311">
    <property type="entry name" value="AraC_binding"/>
    <property type="match status" value="1"/>
</dbReference>
<dbReference type="Gene3D" id="1.10.10.60">
    <property type="entry name" value="Homeodomain-like"/>
    <property type="match status" value="1"/>
</dbReference>
<dbReference type="SUPFAM" id="SSF46689">
    <property type="entry name" value="Homeodomain-like"/>
    <property type="match status" value="1"/>
</dbReference>
<proteinExistence type="predicted"/>
<dbReference type="InterPro" id="IPR003313">
    <property type="entry name" value="AraC-bd"/>
</dbReference>
<dbReference type="RefSeq" id="WP_250430610.1">
    <property type="nucleotide sequence ID" value="NZ_JALPRR010000003.1"/>
</dbReference>
<comment type="caution">
    <text evidence="5">The sequence shown here is derived from an EMBL/GenBank/DDBJ whole genome shotgun (WGS) entry which is preliminary data.</text>
</comment>
<gene>
    <name evidence="5" type="ORF">ACFSKP_15165</name>
</gene>
<dbReference type="PANTHER" id="PTHR43280:SF32">
    <property type="entry name" value="TRANSCRIPTIONAL REGULATORY PROTEIN"/>
    <property type="match status" value="1"/>
</dbReference>
<dbReference type="PRINTS" id="PR00032">
    <property type="entry name" value="HTHARAC"/>
</dbReference>
<reference evidence="6" key="1">
    <citation type="journal article" date="2019" name="Int. J. Syst. Evol. Microbiol.">
        <title>The Global Catalogue of Microorganisms (GCM) 10K type strain sequencing project: providing services to taxonomists for standard genome sequencing and annotation.</title>
        <authorList>
            <consortium name="The Broad Institute Genomics Platform"/>
            <consortium name="The Broad Institute Genome Sequencing Center for Infectious Disease"/>
            <person name="Wu L."/>
            <person name="Ma J."/>
        </authorList>
    </citation>
    <scope>NUCLEOTIDE SEQUENCE [LARGE SCALE GENOMIC DNA]</scope>
    <source>
        <strain evidence="6">CGMCC 4.1782</strain>
    </source>
</reference>
<evidence type="ECO:0000313" key="6">
    <source>
        <dbReference type="Proteomes" id="UP001597374"/>
    </source>
</evidence>
<dbReference type="Proteomes" id="UP001597374">
    <property type="component" value="Unassembled WGS sequence"/>
</dbReference>
<keyword evidence="6" id="KW-1185">Reference proteome</keyword>
<evidence type="ECO:0000256" key="3">
    <source>
        <dbReference type="ARBA" id="ARBA00023163"/>
    </source>
</evidence>
<accession>A0ABW5CYV8</accession>
<dbReference type="Pfam" id="PF12833">
    <property type="entry name" value="HTH_18"/>
    <property type="match status" value="1"/>
</dbReference>
<sequence length="282" mass="32987">MKPKDNFPVLGIHEYQQALQQDNGLQFHLILGEQHIEKPHKHDFFVLLLIEKGSGTHTIDFREYAVSDHQLHLLFPGQVHAWDLGEETLAYQLMISQAVFDMFSTSLEFTFVLYQKHPVLPLSSETFQKLRYEFQAIQGELSMEPVHWNIINLRNRLIVQLVSREANDRHNSLRAYRLVPALLKYHNLVDVYFKEQKTVAFYADQLHISANYLNILCKRHLQVPAMFLIHNRFLLEAKRLLHASELSIMDIAFELGFSDLAHFSNFFKNKTGVSPRSFRSQL</sequence>